<dbReference type="Proteomes" id="UP001594351">
    <property type="component" value="Unassembled WGS sequence"/>
</dbReference>
<proteinExistence type="predicted"/>
<evidence type="ECO:0000313" key="2">
    <source>
        <dbReference type="Proteomes" id="UP001594351"/>
    </source>
</evidence>
<dbReference type="EMBL" id="JBHPBY010000677">
    <property type="protein sequence ID" value="MFC1854003.1"/>
    <property type="molecule type" value="Genomic_DNA"/>
</dbReference>
<reference evidence="1 2" key="1">
    <citation type="submission" date="2024-09" db="EMBL/GenBank/DDBJ databases">
        <title>Laminarin stimulates single cell rates of sulfate reduction while oxygen inhibits transcriptomic activity in coastal marine sediment.</title>
        <authorList>
            <person name="Lindsay M."/>
            <person name="Orcutt B."/>
            <person name="Emerson D."/>
            <person name="Stepanauskas R."/>
            <person name="D'Angelo T."/>
        </authorList>
    </citation>
    <scope>NUCLEOTIDE SEQUENCE [LARGE SCALE GENOMIC DNA]</scope>
    <source>
        <strain evidence="1">SAG AM-311-K15</strain>
    </source>
</reference>
<comment type="caution">
    <text evidence="1">The sequence shown here is derived from an EMBL/GenBank/DDBJ whole genome shotgun (WGS) entry which is preliminary data.</text>
</comment>
<organism evidence="1 2">
    <name type="scientific">candidate division CSSED10-310 bacterium</name>
    <dbReference type="NCBI Taxonomy" id="2855610"/>
    <lineage>
        <taxon>Bacteria</taxon>
        <taxon>Bacteria division CSSED10-310</taxon>
    </lineage>
</organism>
<evidence type="ECO:0000313" key="1">
    <source>
        <dbReference type="EMBL" id="MFC1854003.1"/>
    </source>
</evidence>
<sequence length="69" mass="7749">MLILDTLRKYYSGVTVHHSAQTCLELILKPGSYFGGTLFFLILRTELLRQLGQVRSWIGAVGEKGAMYS</sequence>
<protein>
    <submittedName>
        <fullName evidence="1">Uncharacterized protein</fullName>
    </submittedName>
</protein>
<keyword evidence="2" id="KW-1185">Reference proteome</keyword>
<name>A0ABV6Z6D1_UNCC1</name>
<gene>
    <name evidence="1" type="ORF">ACFL27_27780</name>
</gene>
<accession>A0ABV6Z6D1</accession>